<feature type="transmembrane region" description="Helical" evidence="1">
    <location>
        <begin position="32"/>
        <end position="58"/>
    </location>
</feature>
<keyword evidence="1" id="KW-0472">Membrane</keyword>
<feature type="transmembrane region" description="Helical" evidence="1">
    <location>
        <begin position="6"/>
        <end position="25"/>
    </location>
</feature>
<keyword evidence="1" id="KW-1133">Transmembrane helix</keyword>
<keyword evidence="3" id="KW-1185">Reference proteome</keyword>
<accession>B0JW29</accession>
<gene>
    <name evidence="2" type="ordered locus">MAE_49500</name>
</gene>
<keyword evidence="1" id="KW-0812">Transmembrane</keyword>
<dbReference type="STRING" id="449447.MAE_49500"/>
<dbReference type="RefSeq" id="WP_012267415.1">
    <property type="nucleotide sequence ID" value="NC_010296.1"/>
</dbReference>
<dbReference type="EnsemblBacteria" id="BAG04772">
    <property type="protein sequence ID" value="BAG04772"/>
    <property type="gene ID" value="MAE_49500"/>
</dbReference>
<protein>
    <submittedName>
        <fullName evidence="2">Uncharacterized protein</fullName>
    </submittedName>
</protein>
<dbReference type="AlphaFoldDB" id="B0JW29"/>
<dbReference type="Proteomes" id="UP000001510">
    <property type="component" value="Chromosome"/>
</dbReference>
<evidence type="ECO:0000313" key="2">
    <source>
        <dbReference type="EMBL" id="BAG04772.1"/>
    </source>
</evidence>
<reference evidence="2 3" key="1">
    <citation type="journal article" date="2007" name="DNA Res.">
        <title>Complete genomic structure of the bloom-forming toxic cyanobacterium Microcystis aeruginosa NIES-843.</title>
        <authorList>
            <person name="Kaneko T."/>
            <person name="Nakajima N."/>
            <person name="Okamoto S."/>
            <person name="Suzuki I."/>
            <person name="Tanabe Y."/>
            <person name="Tamaoki M."/>
            <person name="Nakamura Y."/>
            <person name="Kasai F."/>
            <person name="Watanabe A."/>
            <person name="Kawashima K."/>
            <person name="Kishida Y."/>
            <person name="Ono A."/>
            <person name="Shimizu Y."/>
            <person name="Takahashi C."/>
            <person name="Minami C."/>
            <person name="Fujishiro T."/>
            <person name="Kohara M."/>
            <person name="Katoh M."/>
            <person name="Nakazaki N."/>
            <person name="Nakayama S."/>
            <person name="Yamada M."/>
            <person name="Tabata S."/>
            <person name="Watanabe M.M."/>
        </authorList>
    </citation>
    <scope>NUCLEOTIDE SEQUENCE [LARGE SCALE GENOMIC DNA]</scope>
    <source>
        <strain evidence="3">NIES-843 / IAM M-247</strain>
    </source>
</reference>
<dbReference type="KEGG" id="mar:MAE_49500"/>
<evidence type="ECO:0000256" key="1">
    <source>
        <dbReference type="SAM" id="Phobius"/>
    </source>
</evidence>
<dbReference type="EMBL" id="AP009552">
    <property type="protein sequence ID" value="BAG04772.1"/>
    <property type="molecule type" value="Genomic_DNA"/>
</dbReference>
<name>B0JW29_MICAN</name>
<evidence type="ECO:0000313" key="3">
    <source>
        <dbReference type="Proteomes" id="UP000001510"/>
    </source>
</evidence>
<dbReference type="PaxDb" id="449447-MAE_49500"/>
<dbReference type="HOGENOM" id="CLU_2700624_0_0_3"/>
<sequence>MSWGVGVWGVGCGVWGVGCGVWGVGRIKLPSAFCLLPSAFCLLPSVSYCKVLLIFLGLGHFVKIDTELYVIYI</sequence>
<organism evidence="2 3">
    <name type="scientific">Microcystis aeruginosa (strain NIES-843 / IAM M-2473)</name>
    <dbReference type="NCBI Taxonomy" id="449447"/>
    <lineage>
        <taxon>Bacteria</taxon>
        <taxon>Bacillati</taxon>
        <taxon>Cyanobacteriota</taxon>
        <taxon>Cyanophyceae</taxon>
        <taxon>Oscillatoriophycideae</taxon>
        <taxon>Chroococcales</taxon>
        <taxon>Microcystaceae</taxon>
        <taxon>Microcystis</taxon>
    </lineage>
</organism>
<proteinExistence type="predicted"/>